<sequence length="204" mass="23027">MWSASQRHPFICCGIARVAGKLRRGLLSWKKVPRVLLDLGTDSILCTTTQCNAFNRKWFMMAITPKALESIFLKFANMPCTPRTRGAFLPSTDWRYSYSDITDNFLNEGLRVLVKTSTRSTPRLGNKPLLTMPARTTAHYFSAPSGQAIPKQKKSAWTQSIYQVFISTNSNPRPYQLRVSSFCGLSNHRSALGGHNLLDRTESY</sequence>
<accession>A0A6H5HGS1</accession>
<gene>
    <name evidence="1" type="ORF">NTEN_LOCUS19948</name>
</gene>
<reference evidence="1 2" key="1">
    <citation type="submission" date="2020-02" db="EMBL/GenBank/DDBJ databases">
        <authorList>
            <person name="Ferguson B K."/>
        </authorList>
    </citation>
    <scope>NUCLEOTIDE SEQUENCE [LARGE SCALE GENOMIC DNA]</scope>
</reference>
<dbReference type="EMBL" id="CADCXU010029271">
    <property type="protein sequence ID" value="CAB0015608.1"/>
    <property type="molecule type" value="Genomic_DNA"/>
</dbReference>
<keyword evidence="2" id="KW-1185">Reference proteome</keyword>
<name>A0A6H5HGS1_9HEMI</name>
<proteinExistence type="predicted"/>
<organism evidence="1 2">
    <name type="scientific">Nesidiocoris tenuis</name>
    <dbReference type="NCBI Taxonomy" id="355587"/>
    <lineage>
        <taxon>Eukaryota</taxon>
        <taxon>Metazoa</taxon>
        <taxon>Ecdysozoa</taxon>
        <taxon>Arthropoda</taxon>
        <taxon>Hexapoda</taxon>
        <taxon>Insecta</taxon>
        <taxon>Pterygota</taxon>
        <taxon>Neoptera</taxon>
        <taxon>Paraneoptera</taxon>
        <taxon>Hemiptera</taxon>
        <taxon>Heteroptera</taxon>
        <taxon>Panheteroptera</taxon>
        <taxon>Cimicomorpha</taxon>
        <taxon>Miridae</taxon>
        <taxon>Dicyphina</taxon>
        <taxon>Nesidiocoris</taxon>
    </lineage>
</organism>
<evidence type="ECO:0000313" key="2">
    <source>
        <dbReference type="Proteomes" id="UP000479000"/>
    </source>
</evidence>
<evidence type="ECO:0000313" key="1">
    <source>
        <dbReference type="EMBL" id="CAB0015608.1"/>
    </source>
</evidence>
<dbReference type="AlphaFoldDB" id="A0A6H5HGS1"/>
<dbReference type="Proteomes" id="UP000479000">
    <property type="component" value="Unassembled WGS sequence"/>
</dbReference>
<protein>
    <submittedName>
        <fullName evidence="1">Uncharacterized protein</fullName>
    </submittedName>
</protein>